<name>A0Q2E9_CLONN</name>
<dbReference type="AlphaFoldDB" id="A0Q2E9"/>
<proteinExistence type="predicted"/>
<protein>
    <recommendedName>
        <fullName evidence="3">DUF3791 domain-containing protein</fullName>
    </recommendedName>
</protein>
<dbReference type="HOGENOM" id="CLU_202395_0_0_9"/>
<keyword evidence="2" id="KW-1185">Reference proteome</keyword>
<evidence type="ECO:0000313" key="1">
    <source>
        <dbReference type="EMBL" id="ABK61233.1"/>
    </source>
</evidence>
<dbReference type="EMBL" id="CP000382">
    <property type="protein sequence ID" value="ABK61233.1"/>
    <property type="molecule type" value="Genomic_DNA"/>
</dbReference>
<gene>
    <name evidence="1" type="ordered locus">NT01CX_0303</name>
</gene>
<dbReference type="RefSeq" id="WP_011722786.1">
    <property type="nucleotide sequence ID" value="NC_008593.1"/>
</dbReference>
<evidence type="ECO:0000313" key="2">
    <source>
        <dbReference type="Proteomes" id="UP000008220"/>
    </source>
</evidence>
<dbReference type="Proteomes" id="UP000008220">
    <property type="component" value="Chromosome"/>
</dbReference>
<evidence type="ECO:0008006" key="3">
    <source>
        <dbReference type="Google" id="ProtNLM"/>
    </source>
</evidence>
<accession>A0Q2E9</accession>
<sequence>MVLSLEEKNEYSRYIVNSLVQKFRCCEDDAIAMVKNSCIVDEIANDFDKVICFNSDEIAALLISKHKKI</sequence>
<dbReference type="PATRIC" id="fig|386415.7.peg.1835"/>
<organism evidence="1 2">
    <name type="scientific">Clostridium novyi (strain NT)</name>
    <dbReference type="NCBI Taxonomy" id="386415"/>
    <lineage>
        <taxon>Bacteria</taxon>
        <taxon>Bacillati</taxon>
        <taxon>Bacillota</taxon>
        <taxon>Clostridia</taxon>
        <taxon>Eubacteriales</taxon>
        <taxon>Clostridiaceae</taxon>
        <taxon>Clostridium</taxon>
    </lineage>
</organism>
<dbReference type="KEGG" id="cno:NT01CX_0303"/>
<dbReference type="eggNOG" id="ENOG50327X2">
    <property type="taxonomic scope" value="Bacteria"/>
</dbReference>
<reference evidence="1 2" key="1">
    <citation type="journal article" date="2006" name="Nat. Biotechnol.">
        <title>The genome and transcriptomes of the anti-tumor agent Clostridium novyi-NT.</title>
        <authorList>
            <person name="Bettegowda C."/>
            <person name="Huang X."/>
            <person name="Lin J."/>
            <person name="Cheong I."/>
            <person name="Kohli M."/>
            <person name="Szabo S.A."/>
            <person name="Zhang X."/>
            <person name="Diaz L.A. Jr."/>
            <person name="Velculescu V.E."/>
            <person name="Parmigiani G."/>
            <person name="Kinzler K.W."/>
            <person name="Vogelstein B."/>
            <person name="Zhou S."/>
        </authorList>
    </citation>
    <scope>NUCLEOTIDE SEQUENCE [LARGE SCALE GENOMIC DNA]</scope>
    <source>
        <strain evidence="1 2">NT</strain>
    </source>
</reference>